<feature type="compositionally biased region" description="Polar residues" evidence="1">
    <location>
        <begin position="447"/>
        <end position="462"/>
    </location>
</feature>
<evidence type="ECO:0000313" key="3">
    <source>
        <dbReference type="Proteomes" id="UP001249851"/>
    </source>
</evidence>
<sequence length="927" mass="105015">MSRTERLYQLERPPFSSREFHAKFTNLVGPVTLFEAEDDADVGNDNPEIERPLTPIEEAVKCPPLSFNAFAKLVRPRLLPREGIAGLSADDQQQLIEILMSELNDIWREVHRGPPDPFLTSQQNKELQRRLTIEIVVITQGLFAKYLNKAVKLNHRGVFSGPANLSRLKTQLASEASKCLNVSSLKRDLAADMKHPGDASTVSSKFSFSKPFQVGASSKQQYTALVTRQEEDKKGNKNLSRAEKQKLWLDHELTDLQKKMPHAELPASLHLTLPMNVTLTKKAQQDFDDSFSDEEIPVAGNMDEARYSYLLQRYASLPDLFSRDVVLEELGVLREDLQEHVKKRTQSETKLTDDVRFQECIVNETTGEKSRSEDNASQDLMRLLMPSRHAKTRESLQDEEENDDLPPLLQALARHSTTKKEKDQRREGRLVRDDESKSKDEDDDAASVTSKIHSTEASSVANDPTILDENITEFTGEEHPQPAVVSLRLPDKSVVRTSDVRVSNRVNKESLTLRKYSTVYNDLTGEIDAPTVKWLDRNLFIGEEIREVYEEITKTIGTNHLLFDEAKLKKGEDGTQGSKSYNSWLAWWRSTITTDDFLKYLSTQDDNDEDGDEARPDTVQMALMREREKKLAELRSLKSDFKPGVWNVNAVLLGGLGKEPEVDDNELLANINDASSTTSSRLALGVAAGLPASAGTSLYSLASVETRASQSQRLERSQGASLAAGEKIQASRSVSALAEMASTSEIGSLSAQDRLERIWTLLYMPDAQRLDMAIKYSAEPYSTKLLDSLVVWEIATEAVLERESLMTKIEDFERTASDPNRFFVKGTTGSSVERIRESRTRESFNKRMSKIESHVRRAVRDVRLQFDDTVTFQGRPYLEKMNRDRTEMFYWLQQERRQQALDRELVKMRELTLKTPDLPPIQAHAIL</sequence>
<organism evidence="2 3">
    <name type="scientific">Acropora cervicornis</name>
    <name type="common">Staghorn coral</name>
    <dbReference type="NCBI Taxonomy" id="6130"/>
    <lineage>
        <taxon>Eukaryota</taxon>
        <taxon>Metazoa</taxon>
        <taxon>Cnidaria</taxon>
        <taxon>Anthozoa</taxon>
        <taxon>Hexacorallia</taxon>
        <taxon>Scleractinia</taxon>
        <taxon>Astrocoeniina</taxon>
        <taxon>Acroporidae</taxon>
        <taxon>Acropora</taxon>
    </lineage>
</organism>
<proteinExistence type="predicted"/>
<evidence type="ECO:0000256" key="1">
    <source>
        <dbReference type="SAM" id="MobiDB-lite"/>
    </source>
</evidence>
<dbReference type="InterPro" id="IPR037383">
    <property type="entry name" value="CCDC87"/>
</dbReference>
<feature type="region of interest" description="Disordered" evidence="1">
    <location>
        <begin position="413"/>
        <end position="466"/>
    </location>
</feature>
<name>A0AAD9V385_ACRCE</name>
<dbReference type="EMBL" id="JARQWQ010000041">
    <property type="protein sequence ID" value="KAK2559100.1"/>
    <property type="molecule type" value="Genomic_DNA"/>
</dbReference>
<dbReference type="Gene3D" id="1.20.58.1520">
    <property type="match status" value="1"/>
</dbReference>
<accession>A0AAD9V385</accession>
<dbReference type="Proteomes" id="UP001249851">
    <property type="component" value="Unassembled WGS sequence"/>
</dbReference>
<feature type="compositionally biased region" description="Basic and acidic residues" evidence="1">
    <location>
        <begin position="418"/>
        <end position="440"/>
    </location>
</feature>
<dbReference type="PANTHER" id="PTHR16078">
    <property type="entry name" value="COILED-COIL DOMAIN-CONTAINING PROTEIN 87"/>
    <property type="match status" value="1"/>
</dbReference>
<evidence type="ECO:0000313" key="2">
    <source>
        <dbReference type="EMBL" id="KAK2559100.1"/>
    </source>
</evidence>
<dbReference type="AlphaFoldDB" id="A0AAD9V385"/>
<keyword evidence="3" id="KW-1185">Reference proteome</keyword>
<gene>
    <name evidence="2" type="ORF">P5673_018217</name>
</gene>
<reference evidence="2" key="1">
    <citation type="journal article" date="2023" name="G3 (Bethesda)">
        <title>Whole genome assembly and annotation of the endangered Caribbean coral Acropora cervicornis.</title>
        <authorList>
            <person name="Selwyn J.D."/>
            <person name="Vollmer S.V."/>
        </authorList>
    </citation>
    <scope>NUCLEOTIDE SEQUENCE</scope>
    <source>
        <strain evidence="2">K2</strain>
    </source>
</reference>
<dbReference type="PANTHER" id="PTHR16078:SF1">
    <property type="entry name" value="COILED-COIL DOMAIN-CONTAINING PROTEIN 87"/>
    <property type="match status" value="1"/>
</dbReference>
<reference evidence="2" key="2">
    <citation type="journal article" date="2023" name="Science">
        <title>Genomic signatures of disease resistance in endangered staghorn corals.</title>
        <authorList>
            <person name="Vollmer S.V."/>
            <person name="Selwyn J.D."/>
            <person name="Despard B.A."/>
            <person name="Roesel C.L."/>
        </authorList>
    </citation>
    <scope>NUCLEOTIDE SEQUENCE</scope>
    <source>
        <strain evidence="2">K2</strain>
    </source>
</reference>
<comment type="caution">
    <text evidence="2">The sequence shown here is derived from an EMBL/GenBank/DDBJ whole genome shotgun (WGS) entry which is preliminary data.</text>
</comment>
<protein>
    <submittedName>
        <fullName evidence="2">Coiled-coil domain-containing protein 87</fullName>
    </submittedName>
</protein>